<comment type="similarity">
    <text evidence="7">Belongs to the binding-protein-dependent transport system permease family.</text>
</comment>
<keyword evidence="11" id="KW-1185">Reference proteome</keyword>
<feature type="transmembrane region" description="Helical" evidence="7">
    <location>
        <begin position="98"/>
        <end position="120"/>
    </location>
</feature>
<keyword evidence="4 7" id="KW-0812">Transmembrane</keyword>
<evidence type="ECO:0000256" key="5">
    <source>
        <dbReference type="ARBA" id="ARBA00022989"/>
    </source>
</evidence>
<dbReference type="CDD" id="cd06261">
    <property type="entry name" value="TM_PBP2"/>
    <property type="match status" value="1"/>
</dbReference>
<evidence type="ECO:0000256" key="8">
    <source>
        <dbReference type="SAM" id="MobiDB-lite"/>
    </source>
</evidence>
<evidence type="ECO:0000256" key="6">
    <source>
        <dbReference type="ARBA" id="ARBA00023136"/>
    </source>
</evidence>
<reference evidence="10" key="1">
    <citation type="submission" date="2020-08" db="EMBL/GenBank/DDBJ databases">
        <title>Whole genome shotgun sequence of Polymorphospora rubra NBRC 101157.</title>
        <authorList>
            <person name="Komaki H."/>
            <person name="Tamura T."/>
        </authorList>
    </citation>
    <scope>NUCLEOTIDE SEQUENCE</scope>
    <source>
        <strain evidence="10">NBRC 101157</strain>
    </source>
</reference>
<evidence type="ECO:0000256" key="1">
    <source>
        <dbReference type="ARBA" id="ARBA00004651"/>
    </source>
</evidence>
<dbReference type="Proteomes" id="UP000680866">
    <property type="component" value="Chromosome"/>
</dbReference>
<keyword evidence="5 7" id="KW-1133">Transmembrane helix</keyword>
<evidence type="ECO:0000313" key="10">
    <source>
        <dbReference type="EMBL" id="BCJ68610.1"/>
    </source>
</evidence>
<feature type="transmembrane region" description="Helical" evidence="7">
    <location>
        <begin position="132"/>
        <end position="153"/>
    </location>
</feature>
<dbReference type="InterPro" id="IPR035906">
    <property type="entry name" value="MetI-like_sf"/>
</dbReference>
<evidence type="ECO:0000256" key="3">
    <source>
        <dbReference type="ARBA" id="ARBA00022475"/>
    </source>
</evidence>
<feature type="transmembrane region" description="Helical" evidence="7">
    <location>
        <begin position="204"/>
        <end position="228"/>
    </location>
</feature>
<proteinExistence type="inferred from homology"/>
<organism evidence="10 11">
    <name type="scientific">Polymorphospora rubra</name>
    <dbReference type="NCBI Taxonomy" id="338584"/>
    <lineage>
        <taxon>Bacteria</taxon>
        <taxon>Bacillati</taxon>
        <taxon>Actinomycetota</taxon>
        <taxon>Actinomycetes</taxon>
        <taxon>Micromonosporales</taxon>
        <taxon>Micromonosporaceae</taxon>
        <taxon>Polymorphospora</taxon>
    </lineage>
</organism>
<feature type="transmembrane region" description="Helical" evidence="7">
    <location>
        <begin position="263"/>
        <end position="281"/>
    </location>
</feature>
<dbReference type="InterPro" id="IPR050901">
    <property type="entry name" value="BP-dep_ABC_trans_perm"/>
</dbReference>
<evidence type="ECO:0000256" key="7">
    <source>
        <dbReference type="RuleBase" id="RU363032"/>
    </source>
</evidence>
<keyword evidence="6 7" id="KW-0472">Membrane</keyword>
<evidence type="ECO:0000256" key="4">
    <source>
        <dbReference type="ARBA" id="ARBA00022692"/>
    </source>
</evidence>
<dbReference type="GO" id="GO:0055085">
    <property type="term" value="P:transmembrane transport"/>
    <property type="evidence" value="ECO:0007669"/>
    <property type="project" value="InterPro"/>
</dbReference>
<dbReference type="InterPro" id="IPR000515">
    <property type="entry name" value="MetI-like"/>
</dbReference>
<keyword evidence="3" id="KW-1003">Cell membrane</keyword>
<dbReference type="GO" id="GO:0005886">
    <property type="term" value="C:plasma membrane"/>
    <property type="evidence" value="ECO:0007669"/>
    <property type="project" value="UniProtKB-SubCell"/>
</dbReference>
<gene>
    <name evidence="10" type="ORF">Prubr_56310</name>
</gene>
<dbReference type="RefSeq" id="WP_212817819.1">
    <property type="nucleotide sequence ID" value="NZ_AP023359.1"/>
</dbReference>
<feature type="domain" description="ABC transmembrane type-1" evidence="9">
    <location>
        <begin position="94"/>
        <end position="281"/>
    </location>
</feature>
<accession>A0A810N6J9</accession>
<feature type="compositionally biased region" description="Low complexity" evidence="8">
    <location>
        <begin position="7"/>
        <end position="19"/>
    </location>
</feature>
<protein>
    <submittedName>
        <fullName evidence="10">ABC transporter permease</fullName>
    </submittedName>
</protein>
<dbReference type="Gene3D" id="1.10.3720.10">
    <property type="entry name" value="MetI-like"/>
    <property type="match status" value="1"/>
</dbReference>
<dbReference type="KEGG" id="pry:Prubr_56310"/>
<comment type="subcellular location">
    <subcellularLocation>
        <location evidence="1 7">Cell membrane</location>
        <topology evidence="1 7">Multi-pass membrane protein</topology>
    </subcellularLocation>
</comment>
<dbReference type="PROSITE" id="PS50928">
    <property type="entry name" value="ABC_TM1"/>
    <property type="match status" value="1"/>
</dbReference>
<dbReference type="PANTHER" id="PTHR32243:SF18">
    <property type="entry name" value="INNER MEMBRANE ABC TRANSPORTER PERMEASE PROTEIN YCJP"/>
    <property type="match status" value="1"/>
</dbReference>
<dbReference type="AlphaFoldDB" id="A0A810N6J9"/>
<sequence length="295" mass="32490">MSQTLTPHRPTAKPAARPAARPRRRRGSILGRIGLAVALTVALAPALFVFFWMLTSSFKQQVDIYSIPPKWFDFTPTLDNYRDALTRTPFGRYMTNSLVVAACSSLLGLAIGVPAAYSIARYRQTKLSLSLLTARLLPGVAYLVPFFVAFTALRMVGTYPALILSHVIITFPLTVFIMVNFFAALPEEVYDAAQVDGCGKLETFWRIAVPLTRPGMLTAGILAFIFSWNDFKMALILSDGDSRTLPVAVFNFVHEASLDWGPMMAYASIIMLPVFVLTLAAQRHIVTGMTMGSVK</sequence>
<dbReference type="SUPFAM" id="SSF161098">
    <property type="entry name" value="MetI-like"/>
    <property type="match status" value="1"/>
</dbReference>
<evidence type="ECO:0000313" key="11">
    <source>
        <dbReference type="Proteomes" id="UP000680866"/>
    </source>
</evidence>
<keyword evidence="2 7" id="KW-0813">Transport</keyword>
<dbReference type="EMBL" id="AP023359">
    <property type="protein sequence ID" value="BCJ68610.1"/>
    <property type="molecule type" value="Genomic_DNA"/>
</dbReference>
<dbReference type="Pfam" id="PF00528">
    <property type="entry name" value="BPD_transp_1"/>
    <property type="match status" value="1"/>
</dbReference>
<evidence type="ECO:0000259" key="9">
    <source>
        <dbReference type="PROSITE" id="PS50928"/>
    </source>
</evidence>
<feature type="transmembrane region" description="Helical" evidence="7">
    <location>
        <begin position="159"/>
        <end position="183"/>
    </location>
</feature>
<dbReference type="PANTHER" id="PTHR32243">
    <property type="entry name" value="MALTOSE TRANSPORT SYSTEM PERMEASE-RELATED"/>
    <property type="match status" value="1"/>
</dbReference>
<name>A0A810N6J9_9ACTN</name>
<feature type="transmembrane region" description="Helical" evidence="7">
    <location>
        <begin position="33"/>
        <end position="54"/>
    </location>
</feature>
<feature type="region of interest" description="Disordered" evidence="8">
    <location>
        <begin position="1"/>
        <end position="24"/>
    </location>
</feature>
<evidence type="ECO:0000256" key="2">
    <source>
        <dbReference type="ARBA" id="ARBA00022448"/>
    </source>
</evidence>